<feature type="transmembrane region" description="Helical" evidence="1">
    <location>
        <begin position="12"/>
        <end position="30"/>
    </location>
</feature>
<keyword evidence="3" id="KW-1185">Reference proteome</keyword>
<protein>
    <recommendedName>
        <fullName evidence="4">DUF3592 domain-containing protein</fullName>
    </recommendedName>
</protein>
<keyword evidence="1" id="KW-1133">Transmembrane helix</keyword>
<keyword evidence="1" id="KW-0472">Membrane</keyword>
<sequence length="165" mass="19126">MNTKKFKHTLSSILFASTSLLYFLLAYIGYGKQNLDLSEYSQYQNTIINKGIGIHYESKGRKSQVFYIALNNLDEKLGIYRMSKNYDDLLDKIKIGDSIKVYYRPNSNEKENINIDLVQVEKNGKILISKNEYENKESALIYIGLIAGIGTLFLAFRHYKYGYIF</sequence>
<evidence type="ECO:0008006" key="4">
    <source>
        <dbReference type="Google" id="ProtNLM"/>
    </source>
</evidence>
<proteinExistence type="predicted"/>
<reference evidence="2 3" key="1">
    <citation type="submission" date="2017-02" db="EMBL/GenBank/DDBJ databases">
        <authorList>
            <person name="Peterson S.W."/>
        </authorList>
    </citation>
    <scope>NUCLEOTIDE SEQUENCE [LARGE SCALE GENOMIC DNA]</scope>
    <source>
        <strain evidence="2 3">DSM 22323</strain>
    </source>
</reference>
<organism evidence="2 3">
    <name type="scientific">Soonwooa buanensis</name>
    <dbReference type="NCBI Taxonomy" id="619805"/>
    <lineage>
        <taxon>Bacteria</taxon>
        <taxon>Pseudomonadati</taxon>
        <taxon>Bacteroidota</taxon>
        <taxon>Flavobacteriia</taxon>
        <taxon>Flavobacteriales</taxon>
        <taxon>Weeksellaceae</taxon>
        <taxon>Chryseobacterium group</taxon>
        <taxon>Soonwooa</taxon>
    </lineage>
</organism>
<dbReference type="Proteomes" id="UP000191112">
    <property type="component" value="Unassembled WGS sequence"/>
</dbReference>
<dbReference type="STRING" id="619805.SAMN05660477_00452"/>
<dbReference type="RefSeq" id="WP_079665736.1">
    <property type="nucleotide sequence ID" value="NZ_FUYZ01000001.1"/>
</dbReference>
<keyword evidence="1" id="KW-0812">Transmembrane</keyword>
<evidence type="ECO:0000313" key="3">
    <source>
        <dbReference type="Proteomes" id="UP000191112"/>
    </source>
</evidence>
<accession>A0A1T5CY23</accession>
<evidence type="ECO:0000256" key="1">
    <source>
        <dbReference type="SAM" id="Phobius"/>
    </source>
</evidence>
<name>A0A1T5CY23_9FLAO</name>
<gene>
    <name evidence="2" type="ORF">SAMN05660477_00452</name>
</gene>
<dbReference type="EMBL" id="FUYZ01000001">
    <property type="protein sequence ID" value="SKB64362.1"/>
    <property type="molecule type" value="Genomic_DNA"/>
</dbReference>
<dbReference type="OrthoDB" id="1372606at2"/>
<dbReference type="AlphaFoldDB" id="A0A1T5CY23"/>
<feature type="transmembrane region" description="Helical" evidence="1">
    <location>
        <begin position="139"/>
        <end position="156"/>
    </location>
</feature>
<evidence type="ECO:0000313" key="2">
    <source>
        <dbReference type="EMBL" id="SKB64362.1"/>
    </source>
</evidence>